<reference evidence="1" key="1">
    <citation type="submission" date="2014-09" db="EMBL/GenBank/DDBJ databases">
        <authorList>
            <person name="Magalhaes I.L.F."/>
            <person name="Oliveira U."/>
            <person name="Santos F.R."/>
            <person name="Vidigal T.H.D.A."/>
            <person name="Brescovit A.D."/>
            <person name="Santos A.J."/>
        </authorList>
    </citation>
    <scope>NUCLEOTIDE SEQUENCE</scope>
    <source>
        <tissue evidence="1">Shoot tissue taken approximately 20 cm above the soil surface</tissue>
    </source>
</reference>
<evidence type="ECO:0000313" key="1">
    <source>
        <dbReference type="EMBL" id="JAD92015.1"/>
    </source>
</evidence>
<organism evidence="1">
    <name type="scientific">Arundo donax</name>
    <name type="common">Giant reed</name>
    <name type="synonym">Donax arundinaceus</name>
    <dbReference type="NCBI Taxonomy" id="35708"/>
    <lineage>
        <taxon>Eukaryota</taxon>
        <taxon>Viridiplantae</taxon>
        <taxon>Streptophyta</taxon>
        <taxon>Embryophyta</taxon>
        <taxon>Tracheophyta</taxon>
        <taxon>Spermatophyta</taxon>
        <taxon>Magnoliopsida</taxon>
        <taxon>Liliopsida</taxon>
        <taxon>Poales</taxon>
        <taxon>Poaceae</taxon>
        <taxon>PACMAD clade</taxon>
        <taxon>Arundinoideae</taxon>
        <taxon>Arundineae</taxon>
        <taxon>Arundo</taxon>
    </lineage>
</organism>
<name>A0A0A9E269_ARUDO</name>
<accession>A0A0A9E269</accession>
<sequence length="41" mass="4468">MATRYIGSASLNMSRNSSFKNLSGETKSTFISPPRNICNVS</sequence>
<protein>
    <submittedName>
        <fullName evidence="1">Uncharacterized protein</fullName>
    </submittedName>
</protein>
<dbReference type="AlphaFoldDB" id="A0A0A9E269"/>
<proteinExistence type="predicted"/>
<reference evidence="1" key="2">
    <citation type="journal article" date="2015" name="Data Brief">
        <title>Shoot transcriptome of the giant reed, Arundo donax.</title>
        <authorList>
            <person name="Barrero R.A."/>
            <person name="Guerrero F.D."/>
            <person name="Moolhuijzen P."/>
            <person name="Goolsby J.A."/>
            <person name="Tidwell J."/>
            <person name="Bellgard S.E."/>
            <person name="Bellgard M.I."/>
        </authorList>
    </citation>
    <scope>NUCLEOTIDE SEQUENCE</scope>
    <source>
        <tissue evidence="1">Shoot tissue taken approximately 20 cm above the soil surface</tissue>
    </source>
</reference>
<dbReference type="EMBL" id="GBRH01205880">
    <property type="protein sequence ID" value="JAD92015.1"/>
    <property type="molecule type" value="Transcribed_RNA"/>
</dbReference>